<dbReference type="Gene3D" id="1.20.1070.10">
    <property type="entry name" value="Rhodopsin 7-helix transmembrane proteins"/>
    <property type="match status" value="1"/>
</dbReference>
<gene>
    <name evidence="17" type="ORF">NXF25_018521</name>
</gene>
<evidence type="ECO:0000256" key="9">
    <source>
        <dbReference type="ARBA" id="ARBA00023040"/>
    </source>
</evidence>
<keyword evidence="13" id="KW-0325">Glycoprotein</keyword>
<keyword evidence="8 16" id="KW-1133">Transmembrane helix</keyword>
<dbReference type="PANTHER" id="PTHR14181:SF1">
    <property type="entry name" value="ATYPICAL CHEMOKINE RECEPTOR 1"/>
    <property type="match status" value="1"/>
</dbReference>
<protein>
    <recommendedName>
        <fullName evidence="5">Atypical chemokine receptor 1</fullName>
    </recommendedName>
    <alternativeName>
        <fullName evidence="15">Duffy antigen/chemokine receptor</fullName>
    </alternativeName>
</protein>
<feature type="transmembrane region" description="Helical" evidence="16">
    <location>
        <begin position="174"/>
        <end position="194"/>
    </location>
</feature>
<evidence type="ECO:0000256" key="10">
    <source>
        <dbReference type="ARBA" id="ARBA00023136"/>
    </source>
</evidence>
<feature type="transmembrane region" description="Helical" evidence="16">
    <location>
        <begin position="146"/>
        <end position="168"/>
    </location>
</feature>
<keyword evidence="14" id="KW-0807">Transducer</keyword>
<evidence type="ECO:0000256" key="3">
    <source>
        <dbReference type="ARBA" id="ARBA00004412"/>
    </source>
</evidence>
<keyword evidence="9" id="KW-0297">G-protein coupled receptor</keyword>
<feature type="transmembrane region" description="Helical" evidence="16">
    <location>
        <begin position="327"/>
        <end position="346"/>
    </location>
</feature>
<evidence type="ECO:0000256" key="5">
    <source>
        <dbReference type="ARBA" id="ARBA00015484"/>
    </source>
</evidence>
<evidence type="ECO:0000256" key="8">
    <source>
        <dbReference type="ARBA" id="ARBA00022989"/>
    </source>
</evidence>
<keyword evidence="7" id="KW-0967">Endosome</keyword>
<comment type="similarity">
    <text evidence="4">Belongs to the G-protein coupled receptor 1 family. Atypical chemokine receptor subfamily.</text>
</comment>
<dbReference type="GO" id="GO:0006954">
    <property type="term" value="P:inflammatory response"/>
    <property type="evidence" value="ECO:0007669"/>
    <property type="project" value="InterPro"/>
</dbReference>
<reference evidence="17 18" key="1">
    <citation type="journal article" date="2024" name="Proc. Natl. Acad. Sci. U.S.A.">
        <title>The genetic regulatory architecture and epigenomic basis for age-related changes in rattlesnake venom.</title>
        <authorList>
            <person name="Hogan M.P."/>
            <person name="Holding M.L."/>
            <person name="Nystrom G.S."/>
            <person name="Colston T.J."/>
            <person name="Bartlett D.A."/>
            <person name="Mason A.J."/>
            <person name="Ellsworth S.A."/>
            <person name="Rautsaw R.M."/>
            <person name="Lawrence K.C."/>
            <person name="Strickland J.L."/>
            <person name="He B."/>
            <person name="Fraser P."/>
            <person name="Margres M.J."/>
            <person name="Gilbert D.M."/>
            <person name="Gibbs H.L."/>
            <person name="Parkinson C.L."/>
            <person name="Rokyta D.R."/>
        </authorList>
    </citation>
    <scope>NUCLEOTIDE SEQUENCE [LARGE SCALE GENOMIC DNA]</scope>
    <source>
        <strain evidence="17">DRR0105</strain>
    </source>
</reference>
<dbReference type="InterPro" id="IPR005384">
    <property type="entry name" value="Duffy_chemokine_rcpt"/>
</dbReference>
<evidence type="ECO:0000256" key="2">
    <source>
        <dbReference type="ARBA" id="ARBA00004172"/>
    </source>
</evidence>
<dbReference type="GO" id="GO:0016020">
    <property type="term" value="C:membrane"/>
    <property type="evidence" value="ECO:0007669"/>
    <property type="project" value="UniProtKB-SubCell"/>
</dbReference>
<feature type="transmembrane region" description="Helical" evidence="16">
    <location>
        <begin position="245"/>
        <end position="269"/>
    </location>
</feature>
<keyword evidence="12 17" id="KW-0675">Receptor</keyword>
<evidence type="ECO:0000256" key="7">
    <source>
        <dbReference type="ARBA" id="ARBA00022753"/>
    </source>
</evidence>
<feature type="transmembrane region" description="Helical" evidence="16">
    <location>
        <begin position="281"/>
        <end position="299"/>
    </location>
</feature>
<keyword evidence="11" id="KW-1015">Disulfide bond</keyword>
<dbReference type="SUPFAM" id="SSF81321">
    <property type="entry name" value="Family A G protein-coupled receptor-like"/>
    <property type="match status" value="1"/>
</dbReference>
<keyword evidence="10 16" id="KW-0472">Membrane</keyword>
<sequence>MTTKSLGEASATSHPGFPFFLLSPSSFLSHFSFIPFRPFTSPPSLSQRQEEGNATVFDYSAHLDYWQLIDNFTLNQTEDYDWYQNFAEPCQFTFCSTFVRGIPVFLGISCTLGIVSNVILGVALAKCPRFWDQRQPGKADLALHAIAGLLFASTLPFFALGIGWNWAFEDRLCQAMHGIQFGSLFAQGLLAAGTACPSPRGLPRPLLATLLWTMGFLCAIPAVLVSSANGLCIPDRLATLHAWSLVHATFCLVLLLLLPLIVVSATVGLKGCGERGHPRLNISWFFYFFWGPYGVAVFLDMLQEETLFSQSCRFLEHLNFFLGLSEGWGMLHCYLCPVLILGVGFCRRKTA</sequence>
<evidence type="ECO:0000256" key="11">
    <source>
        <dbReference type="ARBA" id="ARBA00023157"/>
    </source>
</evidence>
<dbReference type="EMBL" id="JAOTOJ010000019">
    <property type="protein sequence ID" value="KAK9391191.1"/>
    <property type="molecule type" value="Genomic_DNA"/>
</dbReference>
<comment type="subcellular location">
    <subcellularLocation>
        <location evidence="3">Early endosome</location>
    </subcellularLocation>
    <subcellularLocation>
        <location evidence="1">Membrane</location>
        <topology evidence="1">Multi-pass membrane protein</topology>
    </subcellularLocation>
    <subcellularLocation>
        <location evidence="2">Recycling endosome</location>
    </subcellularLocation>
</comment>
<feature type="transmembrane region" description="Helical" evidence="16">
    <location>
        <begin position="206"/>
        <end position="225"/>
    </location>
</feature>
<evidence type="ECO:0000256" key="4">
    <source>
        <dbReference type="ARBA" id="ARBA00008790"/>
    </source>
</evidence>
<dbReference type="AlphaFoldDB" id="A0AAW1ANS9"/>
<dbReference type="PRINTS" id="PR01559">
    <property type="entry name" value="DUFFYANTIGEN"/>
</dbReference>
<name>A0AAW1ANS9_CROAD</name>
<accession>A0AAW1ANS9</accession>
<evidence type="ECO:0000256" key="6">
    <source>
        <dbReference type="ARBA" id="ARBA00022692"/>
    </source>
</evidence>
<evidence type="ECO:0000256" key="1">
    <source>
        <dbReference type="ARBA" id="ARBA00004141"/>
    </source>
</evidence>
<dbReference type="PANTHER" id="PTHR14181">
    <property type="entry name" value="DUFFY ANTIGEN/CHEMOKINE RECEPTOR"/>
    <property type="match status" value="1"/>
</dbReference>
<feature type="transmembrane region" description="Helical" evidence="16">
    <location>
        <begin position="104"/>
        <end position="125"/>
    </location>
</feature>
<proteinExistence type="inferred from homology"/>
<dbReference type="GO" id="GO:0070098">
    <property type="term" value="P:chemokine-mediated signaling pathway"/>
    <property type="evidence" value="ECO:0007669"/>
    <property type="project" value="InterPro"/>
</dbReference>
<dbReference type="GO" id="GO:0004930">
    <property type="term" value="F:G protein-coupled receptor activity"/>
    <property type="evidence" value="ECO:0007669"/>
    <property type="project" value="UniProtKB-KW"/>
</dbReference>
<evidence type="ECO:0000256" key="13">
    <source>
        <dbReference type="ARBA" id="ARBA00023180"/>
    </source>
</evidence>
<evidence type="ECO:0000313" key="18">
    <source>
        <dbReference type="Proteomes" id="UP001474421"/>
    </source>
</evidence>
<keyword evidence="18" id="KW-1185">Reference proteome</keyword>
<evidence type="ECO:0000256" key="16">
    <source>
        <dbReference type="SAM" id="Phobius"/>
    </source>
</evidence>
<dbReference type="Proteomes" id="UP001474421">
    <property type="component" value="Unassembled WGS sequence"/>
</dbReference>
<keyword evidence="6 16" id="KW-0812">Transmembrane</keyword>
<evidence type="ECO:0000256" key="14">
    <source>
        <dbReference type="ARBA" id="ARBA00023224"/>
    </source>
</evidence>
<dbReference type="GO" id="GO:0019956">
    <property type="term" value="F:chemokine binding"/>
    <property type="evidence" value="ECO:0007669"/>
    <property type="project" value="InterPro"/>
</dbReference>
<comment type="caution">
    <text evidence="17">The sequence shown here is derived from an EMBL/GenBank/DDBJ whole genome shotgun (WGS) entry which is preliminary data.</text>
</comment>
<evidence type="ECO:0000256" key="12">
    <source>
        <dbReference type="ARBA" id="ARBA00023170"/>
    </source>
</evidence>
<evidence type="ECO:0000313" key="17">
    <source>
        <dbReference type="EMBL" id="KAK9391191.1"/>
    </source>
</evidence>
<organism evidence="17 18">
    <name type="scientific">Crotalus adamanteus</name>
    <name type="common">Eastern diamondback rattlesnake</name>
    <dbReference type="NCBI Taxonomy" id="8729"/>
    <lineage>
        <taxon>Eukaryota</taxon>
        <taxon>Metazoa</taxon>
        <taxon>Chordata</taxon>
        <taxon>Craniata</taxon>
        <taxon>Vertebrata</taxon>
        <taxon>Euteleostomi</taxon>
        <taxon>Lepidosauria</taxon>
        <taxon>Squamata</taxon>
        <taxon>Bifurcata</taxon>
        <taxon>Unidentata</taxon>
        <taxon>Episquamata</taxon>
        <taxon>Toxicofera</taxon>
        <taxon>Serpentes</taxon>
        <taxon>Colubroidea</taxon>
        <taxon>Viperidae</taxon>
        <taxon>Crotalinae</taxon>
        <taxon>Crotalus</taxon>
    </lineage>
</organism>
<dbReference type="GO" id="GO:0055037">
    <property type="term" value="C:recycling endosome"/>
    <property type="evidence" value="ECO:0007669"/>
    <property type="project" value="UniProtKB-SubCell"/>
</dbReference>
<dbReference type="GO" id="GO:0005769">
    <property type="term" value="C:early endosome"/>
    <property type="evidence" value="ECO:0007669"/>
    <property type="project" value="UniProtKB-SubCell"/>
</dbReference>
<evidence type="ECO:0000256" key="15">
    <source>
        <dbReference type="ARBA" id="ARBA00030289"/>
    </source>
</evidence>